<dbReference type="PANTHER" id="PTHR42791:SF1">
    <property type="entry name" value="N-ACETYLTRANSFERASE DOMAIN-CONTAINING PROTEIN"/>
    <property type="match status" value="1"/>
</dbReference>
<dbReference type="CDD" id="cd04301">
    <property type="entry name" value="NAT_SF"/>
    <property type="match status" value="1"/>
</dbReference>
<feature type="domain" description="N-acetyltransferase" evidence="1">
    <location>
        <begin position="119"/>
        <end position="259"/>
    </location>
</feature>
<keyword evidence="2" id="KW-0808">Transferase</keyword>
<dbReference type="Gene3D" id="3.40.630.30">
    <property type="match status" value="1"/>
</dbReference>
<dbReference type="Pfam" id="PF13673">
    <property type="entry name" value="Acetyltransf_10"/>
    <property type="match status" value="1"/>
</dbReference>
<evidence type="ECO:0000259" key="1">
    <source>
        <dbReference type="PROSITE" id="PS51186"/>
    </source>
</evidence>
<dbReference type="PROSITE" id="PS51186">
    <property type="entry name" value="GNAT"/>
    <property type="match status" value="1"/>
</dbReference>
<dbReference type="InterPro" id="IPR016181">
    <property type="entry name" value="Acyl_CoA_acyltransferase"/>
</dbReference>
<proteinExistence type="predicted"/>
<organism evidence="2 3">
    <name type="scientific">Providencia stuartii</name>
    <dbReference type="NCBI Taxonomy" id="588"/>
    <lineage>
        <taxon>Bacteria</taxon>
        <taxon>Pseudomonadati</taxon>
        <taxon>Pseudomonadota</taxon>
        <taxon>Gammaproteobacteria</taxon>
        <taxon>Enterobacterales</taxon>
        <taxon>Morganellaceae</taxon>
        <taxon>Providencia</taxon>
    </lineage>
</organism>
<name>A0A1S1HNA5_PROST</name>
<evidence type="ECO:0000313" key="2">
    <source>
        <dbReference type="EMBL" id="OHT23849.1"/>
    </source>
</evidence>
<dbReference type="SUPFAM" id="SSF55729">
    <property type="entry name" value="Acyl-CoA N-acyltransferases (Nat)"/>
    <property type="match status" value="1"/>
</dbReference>
<comment type="caution">
    <text evidence="2">The sequence shown here is derived from an EMBL/GenBank/DDBJ whole genome shotgun (WGS) entry which is preliminary data.</text>
</comment>
<dbReference type="GO" id="GO:0016747">
    <property type="term" value="F:acyltransferase activity, transferring groups other than amino-acyl groups"/>
    <property type="evidence" value="ECO:0007669"/>
    <property type="project" value="InterPro"/>
</dbReference>
<dbReference type="InterPro" id="IPR000182">
    <property type="entry name" value="GNAT_dom"/>
</dbReference>
<dbReference type="PANTHER" id="PTHR42791">
    <property type="entry name" value="GNAT FAMILY ACETYLTRANSFERASE"/>
    <property type="match status" value="1"/>
</dbReference>
<dbReference type="AlphaFoldDB" id="A0A1S1HNA5"/>
<dbReference type="RefSeq" id="WP_070927945.1">
    <property type="nucleotide sequence ID" value="NZ_CANMXG010000004.1"/>
</dbReference>
<gene>
    <name evidence="2" type="ORF">A3Q29_03975</name>
</gene>
<keyword evidence="3" id="KW-1185">Reference proteome</keyword>
<reference evidence="2 3" key="1">
    <citation type="submission" date="2016-03" db="EMBL/GenBank/DDBJ databases">
        <title>Genome sequence of Providencia stuartii strain, isolated from the salivary glands of larval Lucilia sericata.</title>
        <authorList>
            <person name="Yuan Y."/>
            <person name="Zhang Y."/>
            <person name="Fu S."/>
            <person name="Crippen T.L."/>
            <person name="Visi D."/>
            <person name="Benbow M.E."/>
            <person name="Allen M."/>
            <person name="Tomberlin J.K."/>
            <person name="Sze S.-H."/>
            <person name="Tarone A.M."/>
        </authorList>
    </citation>
    <scope>NUCLEOTIDE SEQUENCE [LARGE SCALE GENOMIC DNA]</scope>
    <source>
        <strain evidence="2 3">Crippen</strain>
    </source>
</reference>
<accession>A0A1S1HNA5</accession>
<evidence type="ECO:0000313" key="3">
    <source>
        <dbReference type="Proteomes" id="UP000179588"/>
    </source>
</evidence>
<dbReference type="OrthoDB" id="5637934at2"/>
<sequence>MNNNEIKFYQQEQHFWSAICQETMQFGQATTAYFSELPIPAFSFIYLHANAELSDFVAANHQFTIKNKPYLLVVHENTLQQVMPLITEHRYQSDGETTAMILAKADIIKNADSTIPEGYTIMQCNQNLTDWAQPLISAFGSQDNDEEEDLTVINEYIRYHQRALDRNTQLEHYVLLKDAQPVCSLTLTVNGKMARLDDIGTETQYQRKGLATHLIKYALNECKNKGIESCFLEASSDGLSIYKKLGFTSLFQYHCFIVE</sequence>
<dbReference type="InterPro" id="IPR052523">
    <property type="entry name" value="Trichothecene_AcTrans"/>
</dbReference>
<dbReference type="EMBL" id="LVIE01000168">
    <property type="protein sequence ID" value="OHT23849.1"/>
    <property type="molecule type" value="Genomic_DNA"/>
</dbReference>
<dbReference type="Proteomes" id="UP000179588">
    <property type="component" value="Unassembled WGS sequence"/>
</dbReference>
<protein>
    <submittedName>
        <fullName evidence="2">GNAT family acetyltransferase</fullName>
    </submittedName>
</protein>